<reference evidence="2" key="1">
    <citation type="submission" date="2020-12" db="EMBL/GenBank/DDBJ databases">
        <authorList>
            <person name="Iha C."/>
        </authorList>
    </citation>
    <scope>NUCLEOTIDE SEQUENCE</scope>
</reference>
<keyword evidence="3" id="KW-1185">Reference proteome</keyword>
<sequence length="194" mass="21227">MHTVTHWGLVLVVWCADDKGRGWDLPVQDSLHLVRKAKDQVLFLRQLGDELLEATTSYEDAAAAASIIASARTEADTTLTSLHINFGSLSGVLPSRNQPSTGRGSMRSKQSVKESRGVMERYSAAKRHCGMALEAWRKEAQGRGELGCGGGSLDGALYCPRLVKEGWTSMPDSCLMGLICLTTFWCCYFFCVCT</sequence>
<gene>
    <name evidence="2" type="ORF">OSTQU699_LOCUS9131</name>
</gene>
<dbReference type="EMBL" id="CAJHUC010002404">
    <property type="protein sequence ID" value="CAD7703774.1"/>
    <property type="molecule type" value="Genomic_DNA"/>
</dbReference>
<organism evidence="2 3">
    <name type="scientific">Ostreobium quekettii</name>
    <dbReference type="NCBI Taxonomy" id="121088"/>
    <lineage>
        <taxon>Eukaryota</taxon>
        <taxon>Viridiplantae</taxon>
        <taxon>Chlorophyta</taxon>
        <taxon>core chlorophytes</taxon>
        <taxon>Ulvophyceae</taxon>
        <taxon>TCBD clade</taxon>
        <taxon>Bryopsidales</taxon>
        <taxon>Ostreobineae</taxon>
        <taxon>Ostreobiaceae</taxon>
        <taxon>Ostreobium</taxon>
    </lineage>
</organism>
<protein>
    <submittedName>
        <fullName evidence="2">Uncharacterized protein</fullName>
    </submittedName>
</protein>
<dbReference type="AlphaFoldDB" id="A0A8S1J9X1"/>
<evidence type="ECO:0000313" key="2">
    <source>
        <dbReference type="EMBL" id="CAD7703774.1"/>
    </source>
</evidence>
<keyword evidence="1" id="KW-0732">Signal</keyword>
<feature type="chain" id="PRO_5035830180" evidence="1">
    <location>
        <begin position="23"/>
        <end position="194"/>
    </location>
</feature>
<evidence type="ECO:0000313" key="3">
    <source>
        <dbReference type="Proteomes" id="UP000708148"/>
    </source>
</evidence>
<dbReference type="Proteomes" id="UP000708148">
    <property type="component" value="Unassembled WGS sequence"/>
</dbReference>
<proteinExistence type="predicted"/>
<comment type="caution">
    <text evidence="2">The sequence shown here is derived from an EMBL/GenBank/DDBJ whole genome shotgun (WGS) entry which is preliminary data.</text>
</comment>
<evidence type="ECO:0000256" key="1">
    <source>
        <dbReference type="SAM" id="SignalP"/>
    </source>
</evidence>
<name>A0A8S1J9X1_9CHLO</name>
<accession>A0A8S1J9X1</accession>
<feature type="signal peptide" evidence="1">
    <location>
        <begin position="1"/>
        <end position="22"/>
    </location>
</feature>